<dbReference type="InterPro" id="IPR052891">
    <property type="entry name" value="DNA-3mA_glycosylase"/>
</dbReference>
<gene>
    <name evidence="1" type="ORF">GV832_17710</name>
</gene>
<dbReference type="EMBL" id="JAABNR010000023">
    <property type="protein sequence ID" value="NBZ89427.1"/>
    <property type="molecule type" value="Genomic_DNA"/>
</dbReference>
<dbReference type="AlphaFoldDB" id="A0AAE4YB43"/>
<accession>A0AAE4YB43</accession>
<dbReference type="GO" id="GO:0008725">
    <property type="term" value="F:DNA-3-methyladenine glycosylase activity"/>
    <property type="evidence" value="ECO:0007669"/>
    <property type="project" value="InterPro"/>
</dbReference>
<dbReference type="PANTHER" id="PTHR30037:SF3">
    <property type="entry name" value="BLR0857 PROTEIN"/>
    <property type="match status" value="1"/>
</dbReference>
<sequence>MRSFAEILEIAASRHGGAEAVLADVPVPKSPEALAAIPDDLWLAQMAKGIFQAGISWKVVDNKWEGIRSAFHDFRPARVALIAGDELDDLLDDTRVIRSGPKIVAIRDNAVWMTKVAAEHGSFAARIAHWPGEDYGGLLAWLAKEGARLGGNTGAYALRAMGRDGFTLSADVVARLVEEGVIDAAPSSSRALKAVQEAFNQWRTESGLPLTTISRILARSIDA</sequence>
<organism evidence="1 2">
    <name type="scientific">Stagnihabitans tardus</name>
    <dbReference type="NCBI Taxonomy" id="2699202"/>
    <lineage>
        <taxon>Bacteria</taxon>
        <taxon>Pseudomonadati</taxon>
        <taxon>Pseudomonadota</taxon>
        <taxon>Alphaproteobacteria</taxon>
        <taxon>Rhodobacterales</taxon>
        <taxon>Paracoccaceae</taxon>
        <taxon>Stagnihabitans</taxon>
    </lineage>
</organism>
<protein>
    <submittedName>
        <fullName evidence="1">3-methyladenine DNA glycosylase</fullName>
    </submittedName>
</protein>
<dbReference type="Proteomes" id="UP001193501">
    <property type="component" value="Unassembled WGS sequence"/>
</dbReference>
<name>A0AAE4YB43_9RHOB</name>
<keyword evidence="2" id="KW-1185">Reference proteome</keyword>
<comment type="caution">
    <text evidence="1">The sequence shown here is derived from an EMBL/GenBank/DDBJ whole genome shotgun (WGS) entry which is preliminary data.</text>
</comment>
<proteinExistence type="predicted"/>
<dbReference type="RefSeq" id="WP_168776228.1">
    <property type="nucleotide sequence ID" value="NZ_JAABNR010000023.1"/>
</dbReference>
<evidence type="ECO:0000313" key="1">
    <source>
        <dbReference type="EMBL" id="NBZ89427.1"/>
    </source>
</evidence>
<dbReference type="InterPro" id="IPR011257">
    <property type="entry name" value="DNA_glycosylase"/>
</dbReference>
<dbReference type="SUPFAM" id="SSF48150">
    <property type="entry name" value="DNA-glycosylase"/>
    <property type="match status" value="1"/>
</dbReference>
<dbReference type="InterPro" id="IPR005019">
    <property type="entry name" value="Adenine_glyco"/>
</dbReference>
<dbReference type="Gene3D" id="1.10.340.30">
    <property type="entry name" value="Hypothetical protein, domain 2"/>
    <property type="match status" value="1"/>
</dbReference>
<dbReference type="PANTHER" id="PTHR30037">
    <property type="entry name" value="DNA-3-METHYLADENINE GLYCOSYLASE 1"/>
    <property type="match status" value="1"/>
</dbReference>
<reference evidence="1" key="1">
    <citation type="submission" date="2020-01" db="EMBL/GenBank/DDBJ databases">
        <authorList>
            <person name="Chen W.-M."/>
        </authorList>
    </citation>
    <scope>NUCLEOTIDE SEQUENCE</scope>
    <source>
        <strain evidence="1">CYK-10</strain>
    </source>
</reference>
<evidence type="ECO:0000313" key="2">
    <source>
        <dbReference type="Proteomes" id="UP001193501"/>
    </source>
</evidence>
<dbReference type="GO" id="GO:0006284">
    <property type="term" value="P:base-excision repair"/>
    <property type="evidence" value="ECO:0007669"/>
    <property type="project" value="InterPro"/>
</dbReference>
<dbReference type="Pfam" id="PF03352">
    <property type="entry name" value="Adenine_glyco"/>
    <property type="match status" value="1"/>
</dbReference>